<reference evidence="1 2" key="1">
    <citation type="journal article" date="2016" name="J. Gen. Virol.">
        <title>Genomic characterization of a novel poxvirus from a flying fox: evidence for a new genus?</title>
        <authorList>
            <person name="O'Dea M.A."/>
            <person name="Tu S.L."/>
            <person name="Pang S."/>
            <person name="De Ridder T."/>
            <person name="Jackson B."/>
            <person name="Upton C."/>
        </authorList>
    </citation>
    <scope>NUCLEOTIDE SEQUENCE [LARGE SCALE GENOMIC DNA]</scope>
    <source>
        <strain evidence="1 2">Australia</strain>
    </source>
</reference>
<dbReference type="Pfam" id="PF03336">
    <property type="entry name" value="Pox_C4_C10"/>
    <property type="match status" value="1"/>
</dbReference>
<keyword evidence="1" id="KW-0675">Receptor</keyword>
<keyword evidence="2" id="KW-1185">Reference proteome</keyword>
<name>A0A1B1MRC9_9POXV</name>
<dbReference type="OrthoDB" id="15339at10239"/>
<organism evidence="1 2">
    <name type="scientific">Pteropox virus</name>
    <dbReference type="NCBI Taxonomy" id="1873698"/>
    <lineage>
        <taxon>Viruses</taxon>
        <taxon>Varidnaviria</taxon>
        <taxon>Bamfordvirae</taxon>
        <taxon>Nucleocytoviricota</taxon>
        <taxon>Pokkesviricetes</taxon>
        <taxon>Chitovirales</taxon>
        <taxon>Poxviridae</taxon>
        <taxon>Chordopoxvirinae</taxon>
        <taxon>Pteropopoxvirus</taxon>
        <taxon>Pteropopoxvirus pteropox</taxon>
    </lineage>
</organism>
<gene>
    <name evidence="1" type="ORF">PTPV-Aus-005</name>
</gene>
<evidence type="ECO:0000313" key="1">
    <source>
        <dbReference type="EMBL" id="ANS71089.1"/>
    </source>
</evidence>
<sequence>MDMTPQNTFEIRSNGLVKVKTFLPEYLNGIKAMIRCAISRNVEWRDSKVYNTNSKKEEISEDRKSKQVTILASDVSKYYLSCLRALLTESTNHYADNVLIDKYVTVVEYLEGDYFNRHTDYENIVSNNCAEHHLVLYLDTPLKGGETCVEIENTVTMSKSDILFDKRLPHWSNTVTEGVKKVALINVLIKYSSGGIKLFDVPLNYKSLSFYDTEGTRDYCYCSIIINDPLAKANSFDIIINRAGHCILTAVNHRVVRNQSVYKKFNDLCLDKFFDTYTVFEYFNEYFDNDDDKNIAWKNISPKNKKILIPRKRSDYKFIKKIVRNSKKINSEIFYYTMSGKCNSEVKYVSFTVSRFYFSA</sequence>
<dbReference type="EMBL" id="KU980965">
    <property type="protein sequence ID" value="ANS71089.1"/>
    <property type="molecule type" value="Genomic_DNA"/>
</dbReference>
<dbReference type="KEGG" id="vg:28340332"/>
<dbReference type="Proteomes" id="UP000203626">
    <property type="component" value="Segment"/>
</dbReference>
<dbReference type="GeneID" id="28340332"/>
<dbReference type="Gene3D" id="2.60.120.620">
    <property type="entry name" value="q2cbj1_9rhob like domain"/>
    <property type="match status" value="1"/>
</dbReference>
<protein>
    <submittedName>
        <fullName evidence="1">Il-1 receptor antagonist</fullName>
    </submittedName>
</protein>
<dbReference type="PIRSF" id="PIRSF003698">
    <property type="entry name" value="VAC_C10L"/>
    <property type="match status" value="1"/>
</dbReference>
<dbReference type="RefSeq" id="YP_009268720.1">
    <property type="nucleotide sequence ID" value="NC_030656.1"/>
</dbReference>
<proteinExistence type="predicted"/>
<dbReference type="InterPro" id="IPR005004">
    <property type="entry name" value="Poxvirus_C4/C10"/>
</dbReference>
<evidence type="ECO:0000313" key="2">
    <source>
        <dbReference type="Proteomes" id="UP000203626"/>
    </source>
</evidence>
<accession>A0A1B1MRC9</accession>